<evidence type="ECO:0000313" key="3">
    <source>
        <dbReference type="EMBL" id="TSK87432.1"/>
    </source>
</evidence>
<dbReference type="InterPro" id="IPR009060">
    <property type="entry name" value="UBA-like_sf"/>
</dbReference>
<sequence>MTRVLYLFFLFVARGVWDAAECLSGDGKSLWYRSENQTEFLPGTFPKGFLWGVGTAAFPTEGSWDQDGKGPSIWDYFTHQAPHSTRNNFSISTADTASDSYVLWEKDMESLQYLGVKFYSFSISWPRIFPDGSAAGQPNLAAVDHYRRLISRLRALDLEPVVTLFHWDLPRTLQEQFGGWKNAKLVQIFADYAAFCFKTFGRDVRYWITIHNPVLIAFQGYGTGIHAPGVSGDPADPFIVAHNLIRAHATAWHIYDKHFRPHQHGQISITLGSYWVEPFQAQATPANVELCQKSVEAVIGWFAEPIHGSGDYPLSLRSSHLALIPNFTSEEKLWVCGTADFFSLAFGPDSVRAGRLLARFGQPGALNLRKILGWIQKEYEDPQVLVAESGWFSDASVGIEDTVAIYLMKRFINQVVQAVTMEQVKVFGYTAWSLVDGFEWNSGYSIRRGLFYIDFNQPERIRVPKSTAQYYRQIIKDNGFLDDEAEPDIEGHFPCNFQFGVADFILQVHLQPFSPQFNDPFLYRWNVSGDGSLHPVLGVTLRTRGFQCSEFLAIQHHIRLLEATGSSHYRFSLDWSRLFPSGDFLSADALTVRYYSCMLTELQRKGIRAAVTLYHPSIRSHTLGLPKLLHSQGGWMNTSTTDAFVDYATYCFQTFGPFVDVWITINEPNRLIEAYNVSAEERDMIVRNVLIAHARAWNVYHTRFRQHQGAEISFALHADWVEPANPFVESHAIAAQHFLFLELGRFLDPILKDVDYTDTNSCHHCFRMPQFSEAEKSVLKGSLDFIALNHFTTRLIYPKLQQDLQPSLSVHESNCSFMTDPTWASSYKGQALVPWGLRRVLRWLKSRYGNSPPVIITATGIDDQATHNDLLRQRYIRTYLQEALKGLPRKSHTVVAAETSKNQIKVDLVDENFTELKGEIAGPPDTPAAAMTLRTVLLSLQALLAAAEPDDPQDAVVANQYKQNPEMFKQTARLWSHVYAGAPVSSPDFTYKIDKLCAMGFDKNAVIAALSSKSWDVETATELLLNN</sequence>
<dbReference type="PROSITE" id="PS50030">
    <property type="entry name" value="UBA"/>
    <property type="match status" value="1"/>
</dbReference>
<dbReference type="InterPro" id="IPR017853">
    <property type="entry name" value="GH"/>
</dbReference>
<keyword evidence="4" id="KW-1185">Reference proteome</keyword>
<dbReference type="SUPFAM" id="SSF54495">
    <property type="entry name" value="UBC-like"/>
    <property type="match status" value="1"/>
</dbReference>
<evidence type="ECO:0000256" key="1">
    <source>
        <dbReference type="SAM" id="SignalP"/>
    </source>
</evidence>
<dbReference type="OrthoDB" id="65569at2759"/>
<dbReference type="SUPFAM" id="SSF46934">
    <property type="entry name" value="UBA-like"/>
    <property type="match status" value="1"/>
</dbReference>
<organism evidence="3 4">
    <name type="scientific">Bagarius yarrelli</name>
    <name type="common">Goonch</name>
    <name type="synonym">Bagrus yarrelli</name>
    <dbReference type="NCBI Taxonomy" id="175774"/>
    <lineage>
        <taxon>Eukaryota</taxon>
        <taxon>Metazoa</taxon>
        <taxon>Chordata</taxon>
        <taxon>Craniata</taxon>
        <taxon>Vertebrata</taxon>
        <taxon>Euteleostomi</taxon>
        <taxon>Actinopterygii</taxon>
        <taxon>Neopterygii</taxon>
        <taxon>Teleostei</taxon>
        <taxon>Ostariophysi</taxon>
        <taxon>Siluriformes</taxon>
        <taxon>Sisoridae</taxon>
        <taxon>Sisorinae</taxon>
        <taxon>Bagarius</taxon>
    </lineage>
</organism>
<dbReference type="GO" id="GO:0004553">
    <property type="term" value="F:hydrolase activity, hydrolyzing O-glycosyl compounds"/>
    <property type="evidence" value="ECO:0007669"/>
    <property type="project" value="InterPro"/>
</dbReference>
<dbReference type="AlphaFoldDB" id="A0A556TVM4"/>
<dbReference type="Pfam" id="PF00627">
    <property type="entry name" value="UBA"/>
    <property type="match status" value="1"/>
</dbReference>
<dbReference type="FunFam" id="3.20.20.80:FF:000062">
    <property type="entry name" value="Klotho"/>
    <property type="match status" value="1"/>
</dbReference>
<keyword evidence="1" id="KW-0732">Signal</keyword>
<dbReference type="InterPro" id="IPR001360">
    <property type="entry name" value="Glyco_hydro_1"/>
</dbReference>
<dbReference type="InterPro" id="IPR000608">
    <property type="entry name" value="UBC"/>
</dbReference>
<dbReference type="EMBL" id="VCAZ01000022">
    <property type="protein sequence ID" value="TSK87432.1"/>
    <property type="molecule type" value="Genomic_DNA"/>
</dbReference>
<feature type="chain" id="PRO_5021869198" evidence="1">
    <location>
        <begin position="20"/>
        <end position="1027"/>
    </location>
</feature>
<dbReference type="InterPro" id="IPR016135">
    <property type="entry name" value="UBQ-conjugating_enzyme/RWD"/>
</dbReference>
<comment type="caution">
    <text evidence="3">The sequence shown here is derived from an EMBL/GenBank/DDBJ whole genome shotgun (WGS) entry which is preliminary data.</text>
</comment>
<dbReference type="PANTHER" id="PTHR10353">
    <property type="entry name" value="GLYCOSYL HYDROLASE"/>
    <property type="match status" value="1"/>
</dbReference>
<protein>
    <submittedName>
        <fullName evidence="3">Beta-klotho</fullName>
    </submittedName>
</protein>
<dbReference type="Gene3D" id="3.20.20.80">
    <property type="entry name" value="Glycosidases"/>
    <property type="match status" value="3"/>
</dbReference>
<dbReference type="Pfam" id="PF00232">
    <property type="entry name" value="Glyco_hydro_1"/>
    <property type="match status" value="3"/>
</dbReference>
<evidence type="ECO:0000313" key="4">
    <source>
        <dbReference type="Proteomes" id="UP000319801"/>
    </source>
</evidence>
<reference evidence="3 4" key="1">
    <citation type="journal article" date="2019" name="Genome Biol. Evol.">
        <title>Whole-Genome Sequencing of the Giant Devil Catfish, Bagarius yarrelli.</title>
        <authorList>
            <person name="Jiang W."/>
            <person name="Lv Y."/>
            <person name="Cheng L."/>
            <person name="Yang K."/>
            <person name="Chao B."/>
            <person name="Wang X."/>
            <person name="Li Y."/>
            <person name="Pan X."/>
            <person name="You X."/>
            <person name="Zhang Y."/>
            <person name="Yang J."/>
            <person name="Li J."/>
            <person name="Zhang X."/>
            <person name="Liu S."/>
            <person name="Sun C."/>
            <person name="Yang J."/>
            <person name="Shi Q."/>
        </authorList>
    </citation>
    <scope>NUCLEOTIDE SEQUENCE [LARGE SCALE GENOMIC DNA]</scope>
    <source>
        <strain evidence="3">JWS20170419001</strain>
        <tissue evidence="3">Muscle</tissue>
    </source>
</reference>
<dbReference type="SMART" id="SM00212">
    <property type="entry name" value="UBCc"/>
    <property type="match status" value="1"/>
</dbReference>
<dbReference type="Proteomes" id="UP000319801">
    <property type="component" value="Unassembled WGS sequence"/>
</dbReference>
<proteinExistence type="predicted"/>
<dbReference type="FunFam" id="1.10.8.10:FF:000010">
    <property type="entry name" value="Putative ubiquitin-conjugating enzyme e2 k"/>
    <property type="match status" value="1"/>
</dbReference>
<evidence type="ECO:0000259" key="2">
    <source>
        <dbReference type="PROSITE" id="PS50030"/>
    </source>
</evidence>
<accession>A0A556TVM4</accession>
<dbReference type="PRINTS" id="PR00131">
    <property type="entry name" value="GLHYDRLASE1"/>
</dbReference>
<name>A0A556TVM4_BAGYA</name>
<dbReference type="Gene3D" id="1.10.8.10">
    <property type="entry name" value="DNA helicase RuvA subunit, C-terminal domain"/>
    <property type="match status" value="1"/>
</dbReference>
<dbReference type="PANTHER" id="PTHR10353:SF68">
    <property type="entry name" value="BETA-KLOTHO"/>
    <property type="match status" value="1"/>
</dbReference>
<dbReference type="SUPFAM" id="SSF51445">
    <property type="entry name" value="(Trans)glycosidases"/>
    <property type="match status" value="2"/>
</dbReference>
<feature type="domain" description="UBA" evidence="2">
    <location>
        <begin position="986"/>
        <end position="1027"/>
    </location>
</feature>
<feature type="signal peptide" evidence="1">
    <location>
        <begin position="1"/>
        <end position="19"/>
    </location>
</feature>
<dbReference type="Gene3D" id="3.10.110.10">
    <property type="entry name" value="Ubiquitin Conjugating Enzyme"/>
    <property type="match status" value="1"/>
</dbReference>
<dbReference type="Pfam" id="PF00179">
    <property type="entry name" value="UQ_con"/>
    <property type="match status" value="1"/>
</dbReference>
<gene>
    <name evidence="3" type="ORF">Baya_4146</name>
</gene>
<dbReference type="InterPro" id="IPR015940">
    <property type="entry name" value="UBA"/>
</dbReference>
<dbReference type="GO" id="GO:0005975">
    <property type="term" value="P:carbohydrate metabolic process"/>
    <property type="evidence" value="ECO:0007669"/>
    <property type="project" value="InterPro"/>
</dbReference>
<dbReference type="SMART" id="SM00165">
    <property type="entry name" value="UBA"/>
    <property type="match status" value="1"/>
</dbReference>